<evidence type="ECO:0000313" key="3">
    <source>
        <dbReference type="Proteomes" id="UP001148018"/>
    </source>
</evidence>
<dbReference type="EMBL" id="JANIIK010000038">
    <property type="protein sequence ID" value="KAJ3610707.1"/>
    <property type="molecule type" value="Genomic_DNA"/>
</dbReference>
<dbReference type="AlphaFoldDB" id="A0A9Q0IRM4"/>
<dbReference type="Proteomes" id="UP001148018">
    <property type="component" value="Unassembled WGS sequence"/>
</dbReference>
<evidence type="ECO:0000256" key="1">
    <source>
        <dbReference type="SAM" id="MobiDB-lite"/>
    </source>
</evidence>
<feature type="compositionally biased region" description="Basic and acidic residues" evidence="1">
    <location>
        <begin position="160"/>
        <end position="176"/>
    </location>
</feature>
<organism evidence="2 3">
    <name type="scientific">Muraenolepis orangiensis</name>
    <name type="common">Patagonian moray cod</name>
    <dbReference type="NCBI Taxonomy" id="630683"/>
    <lineage>
        <taxon>Eukaryota</taxon>
        <taxon>Metazoa</taxon>
        <taxon>Chordata</taxon>
        <taxon>Craniata</taxon>
        <taxon>Vertebrata</taxon>
        <taxon>Euteleostomi</taxon>
        <taxon>Actinopterygii</taxon>
        <taxon>Neopterygii</taxon>
        <taxon>Teleostei</taxon>
        <taxon>Neoteleostei</taxon>
        <taxon>Acanthomorphata</taxon>
        <taxon>Zeiogadaria</taxon>
        <taxon>Gadariae</taxon>
        <taxon>Gadiformes</taxon>
        <taxon>Muraenolepidoidei</taxon>
        <taxon>Muraenolepididae</taxon>
        <taxon>Muraenolepis</taxon>
    </lineage>
</organism>
<protein>
    <recommendedName>
        <fullName evidence="4">Leucine-rich repeat-containing protein 27</fullName>
    </recommendedName>
</protein>
<comment type="caution">
    <text evidence="2">The sequence shown here is derived from an EMBL/GenBank/DDBJ whole genome shotgun (WGS) entry which is preliminary data.</text>
</comment>
<gene>
    <name evidence="2" type="ORF">NHX12_022799</name>
</gene>
<dbReference type="OrthoDB" id="2021138at2759"/>
<name>A0A9Q0IRM4_9TELE</name>
<sequence length="211" mass="24498">MFGVTTALENKGNVLTLKGLNLRNCPIRSPPQDIVHQGLERILQYLRSAMAERPVSVQRSHPDLPPVEKLRLSELVKSSVESCGDEEEEEEEPELQRFRELKHKMILLDRAELGHGSSRTPRTHGSLPVVSERVARDRELEQRIHKHMQVLQERRRKPKGTVEEEKATAEQDMRESLKLQQELLRRKQDKREREYRFTAFTGDILPADPNT</sequence>
<reference evidence="2" key="1">
    <citation type="submission" date="2022-07" db="EMBL/GenBank/DDBJ databases">
        <title>Chromosome-level genome of Muraenolepis orangiensis.</title>
        <authorList>
            <person name="Kim J."/>
        </authorList>
    </citation>
    <scope>NUCLEOTIDE SEQUENCE</scope>
    <source>
        <strain evidence="2">KU_S4_2022</strain>
        <tissue evidence="2">Muscle</tissue>
    </source>
</reference>
<evidence type="ECO:0000313" key="2">
    <source>
        <dbReference type="EMBL" id="KAJ3610707.1"/>
    </source>
</evidence>
<proteinExistence type="predicted"/>
<accession>A0A9Q0IRM4</accession>
<evidence type="ECO:0008006" key="4">
    <source>
        <dbReference type="Google" id="ProtNLM"/>
    </source>
</evidence>
<keyword evidence="3" id="KW-1185">Reference proteome</keyword>
<feature type="region of interest" description="Disordered" evidence="1">
    <location>
        <begin position="152"/>
        <end position="176"/>
    </location>
</feature>